<evidence type="ECO:0000313" key="2">
    <source>
        <dbReference type="EMBL" id="KAJ1179352.1"/>
    </source>
</evidence>
<evidence type="ECO:0000313" key="3">
    <source>
        <dbReference type="Proteomes" id="UP001066276"/>
    </source>
</evidence>
<sequence>DVSASIWILVKMALRLLGLLASCILLVNQWGPEVSVAASSVESLRHIPNLGGNCARSAVVAIVPQLGQKQIPVPSPTRADSIDRRVTLGPWWPSERCGNQ</sequence>
<gene>
    <name evidence="2" type="ORF">NDU88_004586</name>
</gene>
<evidence type="ECO:0000256" key="1">
    <source>
        <dbReference type="SAM" id="SignalP"/>
    </source>
</evidence>
<feature type="non-terminal residue" evidence="2">
    <location>
        <position position="1"/>
    </location>
</feature>
<dbReference type="EMBL" id="JANPWB010000006">
    <property type="protein sequence ID" value="KAJ1179352.1"/>
    <property type="molecule type" value="Genomic_DNA"/>
</dbReference>
<dbReference type="AlphaFoldDB" id="A0AAV7TRS8"/>
<proteinExistence type="predicted"/>
<organism evidence="2 3">
    <name type="scientific">Pleurodeles waltl</name>
    <name type="common">Iberian ribbed newt</name>
    <dbReference type="NCBI Taxonomy" id="8319"/>
    <lineage>
        <taxon>Eukaryota</taxon>
        <taxon>Metazoa</taxon>
        <taxon>Chordata</taxon>
        <taxon>Craniata</taxon>
        <taxon>Vertebrata</taxon>
        <taxon>Euteleostomi</taxon>
        <taxon>Amphibia</taxon>
        <taxon>Batrachia</taxon>
        <taxon>Caudata</taxon>
        <taxon>Salamandroidea</taxon>
        <taxon>Salamandridae</taxon>
        <taxon>Pleurodelinae</taxon>
        <taxon>Pleurodeles</taxon>
    </lineage>
</organism>
<protein>
    <submittedName>
        <fullName evidence="2">Uncharacterized protein</fullName>
    </submittedName>
</protein>
<comment type="caution">
    <text evidence="2">The sequence shown here is derived from an EMBL/GenBank/DDBJ whole genome shotgun (WGS) entry which is preliminary data.</text>
</comment>
<reference evidence="2" key="1">
    <citation type="journal article" date="2022" name="bioRxiv">
        <title>Sequencing and chromosome-scale assembly of the giantPleurodeles waltlgenome.</title>
        <authorList>
            <person name="Brown T."/>
            <person name="Elewa A."/>
            <person name="Iarovenko S."/>
            <person name="Subramanian E."/>
            <person name="Araus A.J."/>
            <person name="Petzold A."/>
            <person name="Susuki M."/>
            <person name="Suzuki K.-i.T."/>
            <person name="Hayashi T."/>
            <person name="Toyoda A."/>
            <person name="Oliveira C."/>
            <person name="Osipova E."/>
            <person name="Leigh N.D."/>
            <person name="Simon A."/>
            <person name="Yun M.H."/>
        </authorList>
    </citation>
    <scope>NUCLEOTIDE SEQUENCE</scope>
    <source>
        <strain evidence="2">20211129_DDA</strain>
        <tissue evidence="2">Liver</tissue>
    </source>
</reference>
<dbReference type="Proteomes" id="UP001066276">
    <property type="component" value="Chromosome 3_2"/>
</dbReference>
<keyword evidence="3" id="KW-1185">Reference proteome</keyword>
<feature type="chain" id="PRO_5043608436" evidence="1">
    <location>
        <begin position="30"/>
        <end position="100"/>
    </location>
</feature>
<accession>A0AAV7TRS8</accession>
<feature type="non-terminal residue" evidence="2">
    <location>
        <position position="100"/>
    </location>
</feature>
<keyword evidence="1" id="KW-0732">Signal</keyword>
<name>A0AAV7TRS8_PLEWA</name>
<feature type="signal peptide" evidence="1">
    <location>
        <begin position="1"/>
        <end position="29"/>
    </location>
</feature>